<organism evidence="1">
    <name type="scientific">marine sediment metagenome</name>
    <dbReference type="NCBI Taxonomy" id="412755"/>
    <lineage>
        <taxon>unclassified sequences</taxon>
        <taxon>metagenomes</taxon>
        <taxon>ecological metagenomes</taxon>
    </lineage>
</organism>
<dbReference type="EMBL" id="BART01001212">
    <property type="protein sequence ID" value="GAG64561.1"/>
    <property type="molecule type" value="Genomic_DNA"/>
</dbReference>
<protein>
    <recommendedName>
        <fullName evidence="2">Ligase-CoA domain-containing protein</fullName>
    </recommendedName>
</protein>
<dbReference type="AlphaFoldDB" id="X1AXQ6"/>
<reference evidence="1" key="1">
    <citation type="journal article" date="2014" name="Front. Microbiol.">
        <title>High frequency of phylogenetically diverse reductive dehalogenase-homologous genes in deep subseafloor sedimentary metagenomes.</title>
        <authorList>
            <person name="Kawai M."/>
            <person name="Futagami T."/>
            <person name="Toyoda A."/>
            <person name="Takaki Y."/>
            <person name="Nishi S."/>
            <person name="Hori S."/>
            <person name="Arai W."/>
            <person name="Tsubouchi T."/>
            <person name="Morono Y."/>
            <person name="Uchiyama I."/>
            <person name="Ito T."/>
            <person name="Fujiyama A."/>
            <person name="Inagaki F."/>
            <person name="Takami H."/>
        </authorList>
    </citation>
    <scope>NUCLEOTIDE SEQUENCE</scope>
    <source>
        <strain evidence="1">Expedition CK06-06</strain>
    </source>
</reference>
<evidence type="ECO:0000313" key="1">
    <source>
        <dbReference type="EMBL" id="GAG64561.1"/>
    </source>
</evidence>
<proteinExistence type="predicted"/>
<name>X1AXQ6_9ZZZZ</name>
<comment type="caution">
    <text evidence="1">The sequence shown here is derived from an EMBL/GenBank/DDBJ whole genome shotgun (WGS) entry which is preliminary data.</text>
</comment>
<dbReference type="SUPFAM" id="SSF52210">
    <property type="entry name" value="Succinyl-CoA synthetase domains"/>
    <property type="match status" value="1"/>
</dbReference>
<feature type="non-terminal residue" evidence="1">
    <location>
        <position position="1"/>
    </location>
</feature>
<gene>
    <name evidence="1" type="ORF">S01H4_04499</name>
</gene>
<evidence type="ECO:0008006" key="2">
    <source>
        <dbReference type="Google" id="ProtNLM"/>
    </source>
</evidence>
<sequence>GFEPPPIEIPRLIKNIEKICKQTEKPIVVAFTQTEDRIKYANQLESKNVPVFQSPERAVKALGKYINYYYQTGYFPWESSSVNL</sequence>
<dbReference type="Gene3D" id="3.40.50.261">
    <property type="entry name" value="Succinyl-CoA synthetase domains"/>
    <property type="match status" value="1"/>
</dbReference>
<dbReference type="InterPro" id="IPR016102">
    <property type="entry name" value="Succinyl-CoA_synth-like"/>
</dbReference>
<accession>X1AXQ6</accession>